<dbReference type="SUPFAM" id="SSF51011">
    <property type="entry name" value="Glycosyl hydrolase domain"/>
    <property type="match status" value="1"/>
</dbReference>
<dbReference type="CDD" id="cd11326">
    <property type="entry name" value="AmyAc_Glg_debranch"/>
    <property type="match status" value="1"/>
</dbReference>
<dbReference type="Pfam" id="PF02922">
    <property type="entry name" value="CBM_48"/>
    <property type="match status" value="1"/>
</dbReference>
<dbReference type="SUPFAM" id="SSF81296">
    <property type="entry name" value="E set domains"/>
    <property type="match status" value="1"/>
</dbReference>
<evidence type="ECO:0000256" key="3">
    <source>
        <dbReference type="ARBA" id="ARBA00023295"/>
    </source>
</evidence>
<dbReference type="CDD" id="cd02856">
    <property type="entry name" value="E_set_GDE_Isoamylase_N"/>
    <property type="match status" value="1"/>
</dbReference>
<name>A0ABV9YXN7_9HYPH</name>
<dbReference type="InterPro" id="IPR044505">
    <property type="entry name" value="GlgX_Isoamylase_N_E_set"/>
</dbReference>
<evidence type="ECO:0000256" key="1">
    <source>
        <dbReference type="ARBA" id="ARBA00008061"/>
    </source>
</evidence>
<dbReference type="Proteomes" id="UP001595796">
    <property type="component" value="Unassembled WGS sequence"/>
</dbReference>
<dbReference type="Gene3D" id="3.20.20.80">
    <property type="entry name" value="Glycosidases"/>
    <property type="match status" value="1"/>
</dbReference>
<dbReference type="NCBIfam" id="TIGR02100">
    <property type="entry name" value="glgX_debranch"/>
    <property type="match status" value="1"/>
</dbReference>
<evidence type="ECO:0000313" key="5">
    <source>
        <dbReference type="EMBL" id="MFC5067550.1"/>
    </source>
</evidence>
<dbReference type="Gene3D" id="2.60.40.1180">
    <property type="entry name" value="Golgi alpha-mannosidase II"/>
    <property type="match status" value="1"/>
</dbReference>
<organism evidence="5 6">
    <name type="scientific">Flaviflagellibacter deserti</name>
    <dbReference type="NCBI Taxonomy" id="2267266"/>
    <lineage>
        <taxon>Bacteria</taxon>
        <taxon>Pseudomonadati</taxon>
        <taxon>Pseudomonadota</taxon>
        <taxon>Alphaproteobacteria</taxon>
        <taxon>Hyphomicrobiales</taxon>
        <taxon>Flaviflagellibacter</taxon>
    </lineage>
</organism>
<dbReference type="InterPro" id="IPR013780">
    <property type="entry name" value="Glyco_hydro_b"/>
</dbReference>
<dbReference type="InterPro" id="IPR014756">
    <property type="entry name" value="Ig_E-set"/>
</dbReference>
<dbReference type="RefSeq" id="WP_114957038.1">
    <property type="nucleotide sequence ID" value="NZ_JBHSJF010000005.1"/>
</dbReference>
<dbReference type="SMART" id="SM00642">
    <property type="entry name" value="Aamy"/>
    <property type="match status" value="1"/>
</dbReference>
<accession>A0ABV9YXN7</accession>
<dbReference type="InterPro" id="IPR011837">
    <property type="entry name" value="Glycogen_debranch_GlgX"/>
</dbReference>
<comment type="similarity">
    <text evidence="1">Belongs to the glycosyl hydrolase 13 family.</text>
</comment>
<dbReference type="Gene3D" id="2.60.40.10">
    <property type="entry name" value="Immunoglobulins"/>
    <property type="match status" value="1"/>
</dbReference>
<comment type="caution">
    <text evidence="5">The sequence shown here is derived from an EMBL/GenBank/DDBJ whole genome shotgun (WGS) entry which is preliminary data.</text>
</comment>
<evidence type="ECO:0000313" key="6">
    <source>
        <dbReference type="Proteomes" id="UP001595796"/>
    </source>
</evidence>
<keyword evidence="3 5" id="KW-0326">Glycosidase</keyword>
<evidence type="ECO:0000259" key="4">
    <source>
        <dbReference type="SMART" id="SM00642"/>
    </source>
</evidence>
<dbReference type="InterPro" id="IPR017853">
    <property type="entry name" value="GH"/>
</dbReference>
<sequence>MNRIDDGQPFPLGATWDGKGVNFALFSEHATAVELCLFEGTGEREITRIKLPARTDNVWHVYVEGLTAGQLYGYRVHGPYDPARGHRFNPHKLLIDPYARLLSGKLRWHDAMWGYRIGSQRADLTMDRRDSARMMPKCVVEDPSHHWGDDRPPRRPWNETIFYEAHVKGLTQLHPDVPQAMRGSYAALGHPKVIDHLLKLGITAIELMPIHSFVDDRFLVEKGLKNYWGYSTLGYFAPEPRYLGEAGVAGFKGAIRALHDAGIEVILDVVYNHTCEGNHLGPTLSFRGIDNAVYYKLPPESPRHSWDSTGTGNTLDVSHPRVLQMVMDSLRHWVENYHIDGFRFDLAPTLARDPYEFDPRSGFLQACGQDPLLSRVKLIAEPWDVGGGGYRVGNFPAGWSEWNDQYRDTVRAFWRGDDAQLPALGRVIAGSRETYEPTGRHPWATVNFIASHDGFTINDLVSYNDRHNEANGEDNNDGHSHNLSWNCGVEGPTDDPEINELRARQKRNFLATLMFSQGVPMLLMGDEQSRTQNGNNNAYAQDNDTNWFDWRKTAEADPDLFAFTQAAINLRQSHDAFRRRTFLTGAQVPGSILRDSYWLVPEGREMTPGDWSNGLRRTIGFQFGNDAADGQRFLLMMNAWHEEVDFKLADMLPGEVWVQIFDTNIPDGLVRGEQPITLRAGETFKLAPRSLVLFQHATIPGAH</sequence>
<dbReference type="PANTHER" id="PTHR43002">
    <property type="entry name" value="GLYCOGEN DEBRANCHING ENZYME"/>
    <property type="match status" value="1"/>
</dbReference>
<dbReference type="SUPFAM" id="SSF51445">
    <property type="entry name" value="(Trans)glycosidases"/>
    <property type="match status" value="1"/>
</dbReference>
<keyword evidence="2 5" id="KW-0378">Hydrolase</keyword>
<proteinExistence type="inferred from homology"/>
<feature type="domain" description="Glycosyl hydrolase family 13 catalytic" evidence="4">
    <location>
        <begin position="179"/>
        <end position="571"/>
    </location>
</feature>
<dbReference type="InterPro" id="IPR006047">
    <property type="entry name" value="GH13_cat_dom"/>
</dbReference>
<dbReference type="InterPro" id="IPR004193">
    <property type="entry name" value="Glyco_hydro_13_N"/>
</dbReference>
<dbReference type="InterPro" id="IPR013783">
    <property type="entry name" value="Ig-like_fold"/>
</dbReference>
<reference evidence="6" key="1">
    <citation type="journal article" date="2019" name="Int. J. Syst. Evol. Microbiol.">
        <title>The Global Catalogue of Microorganisms (GCM) 10K type strain sequencing project: providing services to taxonomists for standard genome sequencing and annotation.</title>
        <authorList>
            <consortium name="The Broad Institute Genomics Platform"/>
            <consortium name="The Broad Institute Genome Sequencing Center for Infectious Disease"/>
            <person name="Wu L."/>
            <person name="Ma J."/>
        </authorList>
    </citation>
    <scope>NUCLEOTIDE SEQUENCE [LARGE SCALE GENOMIC DNA]</scope>
    <source>
        <strain evidence="6">CGMCC 1.16444</strain>
    </source>
</reference>
<dbReference type="EC" id="3.2.1.196" evidence="5"/>
<keyword evidence="6" id="KW-1185">Reference proteome</keyword>
<gene>
    <name evidence="5" type="primary">glgX</name>
    <name evidence="5" type="ORF">ACFPFW_05915</name>
</gene>
<dbReference type="EMBL" id="JBHSJF010000005">
    <property type="protein sequence ID" value="MFC5067550.1"/>
    <property type="molecule type" value="Genomic_DNA"/>
</dbReference>
<protein>
    <submittedName>
        <fullName evidence="5">Glycogen debranching protein GlgX</fullName>
        <ecNumber evidence="5">3.2.1.196</ecNumber>
    </submittedName>
</protein>
<evidence type="ECO:0000256" key="2">
    <source>
        <dbReference type="ARBA" id="ARBA00022801"/>
    </source>
</evidence>
<dbReference type="GO" id="GO:0120549">
    <property type="term" value="F:limit dextrin alpha-1,6-maltotetraose-hydrolase activity"/>
    <property type="evidence" value="ECO:0007669"/>
    <property type="project" value="UniProtKB-EC"/>
</dbReference>